<dbReference type="Gene3D" id="3.20.20.70">
    <property type="entry name" value="Aldolase class I"/>
    <property type="match status" value="1"/>
</dbReference>
<keyword evidence="1" id="KW-0456">Lyase</keyword>
<feature type="domain" description="Orotidine 5'-phosphate decarboxylase" evidence="2">
    <location>
        <begin position="4"/>
        <end position="56"/>
    </location>
</feature>
<evidence type="ECO:0000259" key="2">
    <source>
        <dbReference type="Pfam" id="PF00215"/>
    </source>
</evidence>
<evidence type="ECO:0000256" key="1">
    <source>
        <dbReference type="ARBA" id="ARBA00023239"/>
    </source>
</evidence>
<evidence type="ECO:0000313" key="3">
    <source>
        <dbReference type="EMBL" id="SVC63042.1"/>
    </source>
</evidence>
<organism evidence="3">
    <name type="scientific">marine metagenome</name>
    <dbReference type="NCBI Taxonomy" id="408172"/>
    <lineage>
        <taxon>unclassified sequences</taxon>
        <taxon>metagenomes</taxon>
        <taxon>ecological metagenomes</taxon>
    </lineage>
</organism>
<dbReference type="GO" id="GO:0006207">
    <property type="term" value="P:'de novo' pyrimidine nucleobase biosynthetic process"/>
    <property type="evidence" value="ECO:0007669"/>
    <property type="project" value="InterPro"/>
</dbReference>
<dbReference type="InterPro" id="IPR011060">
    <property type="entry name" value="RibuloseP-bd_barrel"/>
</dbReference>
<accession>A0A382NTI1</accession>
<name>A0A382NTI1_9ZZZZ</name>
<gene>
    <name evidence="3" type="ORF">METZ01_LOCUS315896</name>
</gene>
<sequence length="69" mass="7752">MLSPIIVAVDCGVKDALNLVRKLNPDDCKLKVGSQLFTAEGPEIVKNFQDKGFDVFFSMRNLYFTVQNI</sequence>
<dbReference type="SUPFAM" id="SSF51366">
    <property type="entry name" value="Ribulose-phoshate binding barrel"/>
    <property type="match status" value="1"/>
</dbReference>
<dbReference type="InterPro" id="IPR001754">
    <property type="entry name" value="OMPdeCOase_dom"/>
</dbReference>
<dbReference type="InterPro" id="IPR013785">
    <property type="entry name" value="Aldolase_TIM"/>
</dbReference>
<protein>
    <recommendedName>
        <fullName evidence="2">Orotidine 5'-phosphate decarboxylase domain-containing protein</fullName>
    </recommendedName>
</protein>
<proteinExistence type="predicted"/>
<dbReference type="EMBL" id="UINC01101873">
    <property type="protein sequence ID" value="SVC63042.1"/>
    <property type="molecule type" value="Genomic_DNA"/>
</dbReference>
<dbReference type="GO" id="GO:0004590">
    <property type="term" value="F:orotidine-5'-phosphate decarboxylase activity"/>
    <property type="evidence" value="ECO:0007669"/>
    <property type="project" value="InterPro"/>
</dbReference>
<reference evidence="3" key="1">
    <citation type="submission" date="2018-05" db="EMBL/GenBank/DDBJ databases">
        <authorList>
            <person name="Lanie J.A."/>
            <person name="Ng W.-L."/>
            <person name="Kazmierczak K.M."/>
            <person name="Andrzejewski T.M."/>
            <person name="Davidsen T.M."/>
            <person name="Wayne K.J."/>
            <person name="Tettelin H."/>
            <person name="Glass J.I."/>
            <person name="Rusch D."/>
            <person name="Podicherti R."/>
            <person name="Tsui H.-C.T."/>
            <person name="Winkler M.E."/>
        </authorList>
    </citation>
    <scope>NUCLEOTIDE SEQUENCE</scope>
</reference>
<dbReference type="AlphaFoldDB" id="A0A382NTI1"/>
<dbReference type="Pfam" id="PF00215">
    <property type="entry name" value="OMPdecase"/>
    <property type="match status" value="1"/>
</dbReference>